<feature type="compositionally biased region" description="Polar residues" evidence="1">
    <location>
        <begin position="8"/>
        <end position="24"/>
    </location>
</feature>
<feature type="region of interest" description="Disordered" evidence="1">
    <location>
        <begin position="153"/>
        <end position="181"/>
    </location>
</feature>
<dbReference type="EMBL" id="MDYQ01000038">
    <property type="protein sequence ID" value="PRP85837.1"/>
    <property type="molecule type" value="Genomic_DNA"/>
</dbReference>
<feature type="region of interest" description="Disordered" evidence="1">
    <location>
        <begin position="1"/>
        <end position="51"/>
    </location>
</feature>
<dbReference type="InParanoid" id="A0A2P6NPD8"/>
<keyword evidence="3" id="KW-1185">Reference proteome</keyword>
<accession>A0A2P6NPD8</accession>
<dbReference type="Proteomes" id="UP000241769">
    <property type="component" value="Unassembled WGS sequence"/>
</dbReference>
<evidence type="ECO:0000256" key="1">
    <source>
        <dbReference type="SAM" id="MobiDB-lite"/>
    </source>
</evidence>
<evidence type="ECO:0000313" key="2">
    <source>
        <dbReference type="EMBL" id="PRP85837.1"/>
    </source>
</evidence>
<reference evidence="2 3" key="1">
    <citation type="journal article" date="2018" name="Genome Biol. Evol.">
        <title>Multiple Roots of Fruiting Body Formation in Amoebozoa.</title>
        <authorList>
            <person name="Hillmann F."/>
            <person name="Forbes G."/>
            <person name="Novohradska S."/>
            <person name="Ferling I."/>
            <person name="Riege K."/>
            <person name="Groth M."/>
            <person name="Westermann M."/>
            <person name="Marz M."/>
            <person name="Spaller T."/>
            <person name="Winckler T."/>
            <person name="Schaap P."/>
            <person name="Glockner G."/>
        </authorList>
    </citation>
    <scope>NUCLEOTIDE SEQUENCE [LARGE SCALE GENOMIC DNA]</scope>
    <source>
        <strain evidence="2 3">Jena</strain>
    </source>
</reference>
<feature type="compositionally biased region" description="Basic and acidic residues" evidence="1">
    <location>
        <begin position="30"/>
        <end position="40"/>
    </location>
</feature>
<dbReference type="AlphaFoldDB" id="A0A2P6NPD8"/>
<protein>
    <submittedName>
        <fullName evidence="2">Uncharacterized protein</fullName>
    </submittedName>
</protein>
<comment type="caution">
    <text evidence="2">The sequence shown here is derived from an EMBL/GenBank/DDBJ whole genome shotgun (WGS) entry which is preliminary data.</text>
</comment>
<gene>
    <name evidence="2" type="ORF">PROFUN_06111</name>
</gene>
<evidence type="ECO:0000313" key="3">
    <source>
        <dbReference type="Proteomes" id="UP000241769"/>
    </source>
</evidence>
<organism evidence="2 3">
    <name type="scientific">Planoprotostelium fungivorum</name>
    <dbReference type="NCBI Taxonomy" id="1890364"/>
    <lineage>
        <taxon>Eukaryota</taxon>
        <taxon>Amoebozoa</taxon>
        <taxon>Evosea</taxon>
        <taxon>Variosea</taxon>
        <taxon>Cavosteliida</taxon>
        <taxon>Cavosteliaceae</taxon>
        <taxon>Planoprotostelium</taxon>
    </lineage>
</organism>
<sequence length="181" mass="21130">MALFPSYKPQQQENHRPSWTQCGTFPTIIDTKEEVNDNKKESKKKRKKEKKSRIKITHLDHLLKYAERFTEARKVKVTGVLQDESLFAPPNRTDGFDLRLKDGAMITAIFQNGLPHNSVGKRDTFRGRLEVETIESPQLEDFFILYVDEKKRPPKRRSQERVEVPSEEDIQPSSDDVMGDW</sequence>
<feature type="compositionally biased region" description="Basic residues" evidence="1">
    <location>
        <begin position="41"/>
        <end position="51"/>
    </location>
</feature>
<proteinExistence type="predicted"/>
<name>A0A2P6NPD8_9EUKA</name>
<feature type="compositionally biased region" description="Basic and acidic residues" evidence="1">
    <location>
        <begin position="153"/>
        <end position="164"/>
    </location>
</feature>